<proteinExistence type="predicted"/>
<accession>A0A0E9TV20</accession>
<dbReference type="AlphaFoldDB" id="A0A0E9TV20"/>
<protein>
    <submittedName>
        <fullName evidence="1">Uncharacterized protein</fullName>
    </submittedName>
</protein>
<dbReference type="EMBL" id="GBXM01051038">
    <property type="protein sequence ID" value="JAH57539.1"/>
    <property type="molecule type" value="Transcribed_RNA"/>
</dbReference>
<sequence length="17" mass="2000">MTEVLTHSLRTQLRTTI</sequence>
<evidence type="ECO:0000313" key="1">
    <source>
        <dbReference type="EMBL" id="JAH57539.1"/>
    </source>
</evidence>
<name>A0A0E9TV20_ANGAN</name>
<reference evidence="1" key="1">
    <citation type="submission" date="2014-11" db="EMBL/GenBank/DDBJ databases">
        <authorList>
            <person name="Amaro Gonzalez C."/>
        </authorList>
    </citation>
    <scope>NUCLEOTIDE SEQUENCE</scope>
</reference>
<reference evidence="1" key="2">
    <citation type="journal article" date="2015" name="Fish Shellfish Immunol.">
        <title>Early steps in the European eel (Anguilla anguilla)-Vibrio vulnificus interaction in the gills: Role of the RtxA13 toxin.</title>
        <authorList>
            <person name="Callol A."/>
            <person name="Pajuelo D."/>
            <person name="Ebbesson L."/>
            <person name="Teles M."/>
            <person name="MacKenzie S."/>
            <person name="Amaro C."/>
        </authorList>
    </citation>
    <scope>NUCLEOTIDE SEQUENCE</scope>
</reference>
<organism evidence="1">
    <name type="scientific">Anguilla anguilla</name>
    <name type="common">European freshwater eel</name>
    <name type="synonym">Muraena anguilla</name>
    <dbReference type="NCBI Taxonomy" id="7936"/>
    <lineage>
        <taxon>Eukaryota</taxon>
        <taxon>Metazoa</taxon>
        <taxon>Chordata</taxon>
        <taxon>Craniata</taxon>
        <taxon>Vertebrata</taxon>
        <taxon>Euteleostomi</taxon>
        <taxon>Actinopterygii</taxon>
        <taxon>Neopterygii</taxon>
        <taxon>Teleostei</taxon>
        <taxon>Anguilliformes</taxon>
        <taxon>Anguillidae</taxon>
        <taxon>Anguilla</taxon>
    </lineage>
</organism>